<organism evidence="4 5">
    <name type="scientific">Cymbomonas tetramitiformis</name>
    <dbReference type="NCBI Taxonomy" id="36881"/>
    <lineage>
        <taxon>Eukaryota</taxon>
        <taxon>Viridiplantae</taxon>
        <taxon>Chlorophyta</taxon>
        <taxon>Pyramimonadophyceae</taxon>
        <taxon>Pyramimonadales</taxon>
        <taxon>Pyramimonadaceae</taxon>
        <taxon>Cymbomonas</taxon>
    </lineage>
</organism>
<feature type="compositionally biased region" description="Acidic residues" evidence="1">
    <location>
        <begin position="859"/>
        <end position="868"/>
    </location>
</feature>
<dbReference type="SUPFAM" id="SSF51126">
    <property type="entry name" value="Pectin lyase-like"/>
    <property type="match status" value="1"/>
</dbReference>
<dbReference type="InterPro" id="IPR025883">
    <property type="entry name" value="Cadherin-like_domain"/>
</dbReference>
<reference evidence="4 5" key="1">
    <citation type="journal article" date="2015" name="Genome Biol. Evol.">
        <title>Comparative Genomics of a Bacterivorous Green Alga Reveals Evolutionary Causalities and Consequences of Phago-Mixotrophic Mode of Nutrition.</title>
        <authorList>
            <person name="Burns J.A."/>
            <person name="Paasch A."/>
            <person name="Narechania A."/>
            <person name="Kim E."/>
        </authorList>
    </citation>
    <scope>NUCLEOTIDE SEQUENCE [LARGE SCALE GENOMIC DNA]</scope>
    <source>
        <strain evidence="4 5">PLY_AMNH</strain>
    </source>
</reference>
<dbReference type="InterPro" id="IPR011050">
    <property type="entry name" value="Pectin_lyase_fold/virulence"/>
</dbReference>
<feature type="signal peptide" evidence="2">
    <location>
        <begin position="1"/>
        <end position="16"/>
    </location>
</feature>
<accession>A0AAE0FF16</accession>
<dbReference type="PANTHER" id="PTHR11319:SF35">
    <property type="entry name" value="OUTER MEMBRANE PROTEIN PMPC-RELATED"/>
    <property type="match status" value="1"/>
</dbReference>
<dbReference type="PANTHER" id="PTHR11319">
    <property type="entry name" value="G PROTEIN-COUPLED RECEPTOR-RELATED"/>
    <property type="match status" value="1"/>
</dbReference>
<feature type="region of interest" description="Disordered" evidence="1">
    <location>
        <begin position="848"/>
        <end position="876"/>
    </location>
</feature>
<evidence type="ECO:0000259" key="3">
    <source>
        <dbReference type="Pfam" id="PF12733"/>
    </source>
</evidence>
<dbReference type="Proteomes" id="UP001190700">
    <property type="component" value="Unassembled WGS sequence"/>
</dbReference>
<feature type="compositionally biased region" description="Pro residues" evidence="1">
    <location>
        <begin position="1038"/>
        <end position="1047"/>
    </location>
</feature>
<dbReference type="EMBL" id="LGRX02019479">
    <property type="protein sequence ID" value="KAK3258518.1"/>
    <property type="molecule type" value="Genomic_DNA"/>
</dbReference>
<feature type="compositionally biased region" description="Basic residues" evidence="1">
    <location>
        <begin position="1079"/>
        <end position="1089"/>
    </location>
</feature>
<evidence type="ECO:0000313" key="4">
    <source>
        <dbReference type="EMBL" id="KAK3258518.1"/>
    </source>
</evidence>
<sequence>MYLIILLIAFTPLTERTVLVEGRPRHLLQGVGDNSGPDESSGLAIPPATISPPLPPAGCVRDCDDLIYANSLADLVVALSDAANNLGPTEIYLTQSLQLDGRPLQVDCQKDSKVALRGDCEGLCVVDGMGATRILELTLGSNARFTATQLKLVNGLIADGSGGGALYLRSEHTTAQATFYQCTFEGNEARDLLAGQWVRLSDQWIWVEVGSGGGAVFLGGGNSIFQESIFRDNSCYAAPGADVYGGAVAITGELTQVAFQGCSFTGNLVDGSGGVLGIGHSKVAVDFCTFQGNRATMVNATNGPQGGVVMSRGELLMSNSLLQNNVVERSGPMESCHSALDLCTSGGGAIALTSDYYSRTVVIRCTMTSNVAEGGGGGAIFVNRPRILRSDDNTTEETFLPPRGDSGVHNLSSCIFFFNRATLDDGGTDVDGSAGRDSDQAGSGGAVLLEPGSISTFESCVFMQCEAAQHGGAIAVENGVGTELVMSRLEGNVAAGYGGAVWFAAHVRSAGVEATNASFISTSFTDNTGLGGSAEGVGGVLVLISPTSSFRQEQGSYTLTLPSSPASITNYFVTSDAEESAASYWFGSHLTAHGCEVHAGGTSGYSYAEQEMQGVLEVTAMAALSSLNATGPVPYQNDSVGSMRVPAAPVRRQADEAVEGSGYGGVAYLTGGWSSNSSLEGVVYAGDADGGTLYQCASFTLMPTTDTEGNPLNDVYIASDIDISNVTLEAFDLVVGTQASEDLLRADDWFEDTALSTATHSYWTLGRTLQASNSDSWVQVPARPGSSACLEGRPGLSAAQGGRWDWPQGVLTTPMLQSTEVLVTASAIASFEGSGASPPLPALNRATHEVSGAQPGGDAGEDDAGEDDAPSKASRRRQLLWQNRSPVYLQVGVNYIEVLVLAWDGVTKVTYSMEINRLGTVQDSYLESLALLAYDTQGVQVSPPPSFEPDFRSDTFNYRVQVPELASTVSVSPVAVNHHPDVVMTVDSQVVTGTSMPVTVPDAGTQSPPGEGIEIVVTAQDGQTASTYTLVISDVRLPPSPEPPQPPLLHRILPAPISGPPPPRVIRRHPPPRPPSPPPRHRHRHRPPH</sequence>
<feature type="domain" description="Cadherin-like beta-sandwich-like" evidence="3">
    <location>
        <begin position="946"/>
        <end position="1032"/>
    </location>
</feature>
<name>A0AAE0FF16_9CHLO</name>
<dbReference type="Pfam" id="PF12733">
    <property type="entry name" value="Cadherin-like"/>
    <property type="match status" value="1"/>
</dbReference>
<keyword evidence="5" id="KW-1185">Reference proteome</keyword>
<keyword evidence="2" id="KW-0732">Signal</keyword>
<feature type="region of interest" description="Disordered" evidence="1">
    <location>
        <begin position="1036"/>
        <end position="1089"/>
    </location>
</feature>
<evidence type="ECO:0000313" key="5">
    <source>
        <dbReference type="Proteomes" id="UP001190700"/>
    </source>
</evidence>
<feature type="chain" id="PRO_5042104571" description="Cadherin-like beta-sandwich-like domain-containing protein" evidence="2">
    <location>
        <begin position="17"/>
        <end position="1089"/>
    </location>
</feature>
<dbReference type="AlphaFoldDB" id="A0AAE0FF16"/>
<protein>
    <recommendedName>
        <fullName evidence="3">Cadherin-like beta-sandwich-like domain-containing protein</fullName>
    </recommendedName>
</protein>
<proteinExistence type="predicted"/>
<comment type="caution">
    <text evidence="4">The sequence shown here is derived from an EMBL/GenBank/DDBJ whole genome shotgun (WGS) entry which is preliminary data.</text>
</comment>
<evidence type="ECO:0000256" key="2">
    <source>
        <dbReference type="SAM" id="SignalP"/>
    </source>
</evidence>
<gene>
    <name evidence="4" type="ORF">CYMTET_32440</name>
</gene>
<evidence type="ECO:0000256" key="1">
    <source>
        <dbReference type="SAM" id="MobiDB-lite"/>
    </source>
</evidence>